<proteinExistence type="predicted"/>
<dbReference type="RefSeq" id="WP_132219250.1">
    <property type="nucleotide sequence ID" value="NZ_OX156936.1"/>
</dbReference>
<dbReference type="OrthoDB" id="1453174at2"/>
<feature type="coiled-coil region" evidence="1">
    <location>
        <begin position="205"/>
        <end position="298"/>
    </location>
</feature>
<evidence type="ECO:0000313" key="3">
    <source>
        <dbReference type="Proteomes" id="UP000295455"/>
    </source>
</evidence>
<organism evidence="2 3">
    <name type="scientific">Mariniflexile fucanivorans</name>
    <dbReference type="NCBI Taxonomy" id="264023"/>
    <lineage>
        <taxon>Bacteria</taxon>
        <taxon>Pseudomonadati</taxon>
        <taxon>Bacteroidota</taxon>
        <taxon>Flavobacteriia</taxon>
        <taxon>Flavobacteriales</taxon>
        <taxon>Flavobacteriaceae</taxon>
        <taxon>Mariniflexile</taxon>
    </lineage>
</organism>
<protein>
    <submittedName>
        <fullName evidence="2">Uncharacterized protein</fullName>
    </submittedName>
</protein>
<evidence type="ECO:0000256" key="1">
    <source>
        <dbReference type="SAM" id="Coils"/>
    </source>
</evidence>
<name>A0A4R1RAS2_9FLAO</name>
<gene>
    <name evidence="2" type="ORF">EV196_11111</name>
</gene>
<feature type="coiled-coil region" evidence="1">
    <location>
        <begin position="102"/>
        <end position="178"/>
    </location>
</feature>
<keyword evidence="1" id="KW-0175">Coiled coil</keyword>
<dbReference type="AlphaFoldDB" id="A0A4R1RAS2"/>
<evidence type="ECO:0000313" key="2">
    <source>
        <dbReference type="EMBL" id="TCL62816.1"/>
    </source>
</evidence>
<dbReference type="EMBL" id="SLUP01000011">
    <property type="protein sequence ID" value="TCL62816.1"/>
    <property type="molecule type" value="Genomic_DNA"/>
</dbReference>
<sequence length="509" mass="58911">MVKYIILIFLSLSIKVSSQEANLASDFSLDGTLYKNFDKTSGALTEFKEGDACMVLGYFGKEIYKVKYNSFVGFVDSQYLNLNEAIMDLYYDFQDSERLRIIAEETKRKAVVQEIVKEAEAEKERLKLLEIEKQRALELIEKNRLDSISKVRAEEKRLQEAQETARKLEAARIEKETKEAIVKAKVEEEKRIREIQEAVARKVEAARIEKKQQEAISKAKAEKERLKLLEFKRQKALELLEKNRVDSIAKVRAEEKRTQKAQEAAIKKLEAERIDKAKQEAIAKAKSVEEDKRLQKAQEAATRKLEAERIAKAQQADTVRDYKAERIELIKQEAIAHAKKAKEKIEVKEVAVLQITDEREQAKQLELIRFRNTCHYAMNEYDDINRIEIVRTDPYHINDMLSVELFKRGKSVNIFFNLKKDLGCASYLPSNRSYVKVRLDNNRTITFYHTWGMDCGDFSFKGTLSKSQINSLKTSPIKSIFLKGTKLSTTITDIDYKTIFIDKLDCINN</sequence>
<dbReference type="Proteomes" id="UP000295455">
    <property type="component" value="Unassembled WGS sequence"/>
</dbReference>
<keyword evidence="3" id="KW-1185">Reference proteome</keyword>
<comment type="caution">
    <text evidence="2">The sequence shown here is derived from an EMBL/GenBank/DDBJ whole genome shotgun (WGS) entry which is preliminary data.</text>
</comment>
<reference evidence="2 3" key="1">
    <citation type="submission" date="2019-03" db="EMBL/GenBank/DDBJ databases">
        <title>Genomic Encyclopedia of Type Strains, Phase IV (KMG-IV): sequencing the most valuable type-strain genomes for metagenomic binning, comparative biology and taxonomic classification.</title>
        <authorList>
            <person name="Goeker M."/>
        </authorList>
    </citation>
    <scope>NUCLEOTIDE SEQUENCE [LARGE SCALE GENOMIC DNA]</scope>
    <source>
        <strain evidence="2 3">DSM 18792</strain>
    </source>
</reference>
<accession>A0A4R1RAS2</accession>